<feature type="domain" description="MULE transposase" evidence="1">
    <location>
        <begin position="65"/>
        <end position="137"/>
    </location>
</feature>
<evidence type="ECO:0000259" key="1">
    <source>
        <dbReference type="Pfam" id="PF10551"/>
    </source>
</evidence>
<dbReference type="Proteomes" id="UP000887574">
    <property type="component" value="Unplaced"/>
</dbReference>
<accession>A0A915DTF0</accession>
<organism evidence="2 3">
    <name type="scientific">Ditylenchus dipsaci</name>
    <dbReference type="NCBI Taxonomy" id="166011"/>
    <lineage>
        <taxon>Eukaryota</taxon>
        <taxon>Metazoa</taxon>
        <taxon>Ecdysozoa</taxon>
        <taxon>Nematoda</taxon>
        <taxon>Chromadorea</taxon>
        <taxon>Rhabditida</taxon>
        <taxon>Tylenchina</taxon>
        <taxon>Tylenchomorpha</taxon>
        <taxon>Sphaerularioidea</taxon>
        <taxon>Anguinidae</taxon>
        <taxon>Anguininae</taxon>
        <taxon>Ditylenchus</taxon>
    </lineage>
</organism>
<dbReference type="WBParaSite" id="jg23331">
    <property type="protein sequence ID" value="jg23331"/>
    <property type="gene ID" value="jg23331"/>
</dbReference>
<evidence type="ECO:0000313" key="3">
    <source>
        <dbReference type="WBParaSite" id="jg23331"/>
    </source>
</evidence>
<dbReference type="InterPro" id="IPR018289">
    <property type="entry name" value="MULE_transposase_dom"/>
</dbReference>
<proteinExistence type="predicted"/>
<dbReference type="AlphaFoldDB" id="A0A915DTF0"/>
<sequence length="261" mass="30071">MNPVDLMEFIRNAVNAVHPQNVEVINEQNQDQPEIEQELGAVIEENDVMILIALRDSGEKIGACQQCGKWIFPVLYALLRTKSAAVYTQMFRMIKDLWPQFSPTSISMDFEQAAIQASIEVFPGTLISGCLFHLVKNFKKQIGAAGLDTHYKDPEFAVKSRMIISLAFVPHNDVSNCFRRLRDHLMEYYQDLAPVLDWFEKNYVGTARRTAMFPVQWWTCYERTRSGKTGPTILLKPHIDVYKMLWVWIIQLSVAFFKISS</sequence>
<evidence type="ECO:0000313" key="2">
    <source>
        <dbReference type="Proteomes" id="UP000887574"/>
    </source>
</evidence>
<keyword evidence="2" id="KW-1185">Reference proteome</keyword>
<dbReference type="Pfam" id="PF10551">
    <property type="entry name" value="MULE"/>
    <property type="match status" value="1"/>
</dbReference>
<reference evidence="3" key="1">
    <citation type="submission" date="2022-11" db="UniProtKB">
        <authorList>
            <consortium name="WormBaseParasite"/>
        </authorList>
    </citation>
    <scope>IDENTIFICATION</scope>
</reference>
<protein>
    <submittedName>
        <fullName evidence="3">MULE transposase domain-containing protein</fullName>
    </submittedName>
</protein>
<name>A0A915DTF0_9BILA</name>